<proteinExistence type="predicted"/>
<dbReference type="OrthoDB" id="1440774at2"/>
<accession>A0A1I2UVH0</accession>
<dbReference type="Proteomes" id="UP000199666">
    <property type="component" value="Unassembled WGS sequence"/>
</dbReference>
<dbReference type="InterPro" id="IPR005901">
    <property type="entry name" value="GLPGLI"/>
</dbReference>
<evidence type="ECO:0000313" key="2">
    <source>
        <dbReference type="Proteomes" id="UP000199666"/>
    </source>
</evidence>
<dbReference type="EMBL" id="FOPP01000002">
    <property type="protein sequence ID" value="SFG78916.1"/>
    <property type="molecule type" value="Genomic_DNA"/>
</dbReference>
<name>A0A1I2UVH0_9SPHI</name>
<reference evidence="1 2" key="1">
    <citation type="submission" date="2016-10" db="EMBL/GenBank/DDBJ databases">
        <authorList>
            <person name="de Groot N.N."/>
        </authorList>
    </citation>
    <scope>NUCLEOTIDE SEQUENCE [LARGE SCALE GENOMIC DNA]</scope>
    <source>
        <strain evidence="1 2">DSM 18684</strain>
    </source>
</reference>
<dbReference type="STRING" id="414048.SAMN04489864_102272"/>
<dbReference type="NCBIfam" id="TIGR01200">
    <property type="entry name" value="GLPGLI"/>
    <property type="match status" value="1"/>
</dbReference>
<dbReference type="RefSeq" id="WP_090992325.1">
    <property type="nucleotide sequence ID" value="NZ_FOPP01000002.1"/>
</dbReference>
<keyword evidence="2" id="KW-1185">Reference proteome</keyword>
<organism evidence="1 2">
    <name type="scientific">Pedobacter insulae</name>
    <dbReference type="NCBI Taxonomy" id="414048"/>
    <lineage>
        <taxon>Bacteria</taxon>
        <taxon>Pseudomonadati</taxon>
        <taxon>Bacteroidota</taxon>
        <taxon>Sphingobacteriia</taxon>
        <taxon>Sphingobacteriales</taxon>
        <taxon>Sphingobacteriaceae</taxon>
        <taxon>Pedobacter</taxon>
    </lineage>
</organism>
<sequence length="203" mass="22820">MMLFIGKNASLYTSYDKIRFEISEDQKSQARALSRATGSNAPTVIRIDRSAGDWLTKTNHLSFAKEKKSIIKEDILGMGYLINETLPELKWKITKDTITLSGVVCQKAMTKLDEKNWTAWFAPNLPFQSGPWKLQGLPGLILEAYDENKDTYFQFAGFETARDGDFKRTTDIRTKPGVSPGAINTLNYPLIACQLPLEKSSTN</sequence>
<protein>
    <submittedName>
        <fullName evidence="1">GLPGLI family protein</fullName>
    </submittedName>
</protein>
<dbReference type="AlphaFoldDB" id="A0A1I2UVH0"/>
<evidence type="ECO:0000313" key="1">
    <source>
        <dbReference type="EMBL" id="SFG78916.1"/>
    </source>
</evidence>
<gene>
    <name evidence="1" type="ORF">SAMN04489864_102272</name>
</gene>
<dbReference type="Pfam" id="PF09697">
    <property type="entry name" value="Porph_ging"/>
    <property type="match status" value="1"/>
</dbReference>